<dbReference type="GO" id="GO:0005737">
    <property type="term" value="C:cytoplasm"/>
    <property type="evidence" value="ECO:0007669"/>
    <property type="project" value="TreeGrafter"/>
</dbReference>
<evidence type="ECO:0000256" key="2">
    <source>
        <dbReference type="ARBA" id="ARBA00022723"/>
    </source>
</evidence>
<dbReference type="GO" id="GO:0016020">
    <property type="term" value="C:membrane"/>
    <property type="evidence" value="ECO:0007669"/>
    <property type="project" value="InterPro"/>
</dbReference>
<feature type="domain" description="Rieske" evidence="6">
    <location>
        <begin position="427"/>
        <end position="513"/>
    </location>
</feature>
<keyword evidence="4" id="KW-0411">Iron-sulfur</keyword>
<dbReference type="InterPro" id="IPR036188">
    <property type="entry name" value="FAD/NAD-bd_sf"/>
</dbReference>
<sequence>MTESNVLNGRMPQFPEPYWRDSVKIPSFPKLTEDIKVDTAIIGGGISGITTAYLLAKEGVKIALFDASNILNGTTGHTTAKITAQHDIIYDELINNLGEEKARLYYKANDEALRFIKNTVKENKIECDFTEEDAYIYASSDQSISKINNEFKAYEKLGINSEYVTSIPLPLQMKASIVMKNQAQFHPLKYLTHLVQFITHAGGTIYENTTAVDIDNGEHPQITTRDGHKVTCNHVIVCSHFPFHDLYGFYFAKMYAERSYVLGVKTKKDFPGGMYLSADNPTRSLRYTMMNGEKLVLVGGESHKTGQGIPTIKHYEALEAFAEQTFGIKEIPYRWSAQDLITLDKIPYVGHITSNHPNIFVATGYRKWGMTNSTVAALLIRDLIMEKDNPYHELYSPSRFNADPSVKNFITQNIDVAKHLVQGKLEIVHKKPEDLANGNGDVVTVNGQRAGAYRDDNGTLHIINTTCTHMGCEIEWNSGDRTWDCPCHGSRFSIHGDVIEGPAEIPLKRIEAE</sequence>
<dbReference type="GO" id="GO:0016705">
    <property type="term" value="F:oxidoreductase activity, acting on paired donors, with incorporation or reduction of molecular oxygen"/>
    <property type="evidence" value="ECO:0007669"/>
    <property type="project" value="UniProtKB-ARBA"/>
</dbReference>
<evidence type="ECO:0000313" key="7">
    <source>
        <dbReference type="EMBL" id="ERI07867.1"/>
    </source>
</evidence>
<dbReference type="PROSITE" id="PS51296">
    <property type="entry name" value="RIESKE"/>
    <property type="match status" value="1"/>
</dbReference>
<evidence type="ECO:0000256" key="1">
    <source>
        <dbReference type="ARBA" id="ARBA00022714"/>
    </source>
</evidence>
<dbReference type="CDD" id="cd03477">
    <property type="entry name" value="Rieske_YhfW_C"/>
    <property type="match status" value="1"/>
</dbReference>
<organism evidence="7 8">
    <name type="scientific">Aneurinibacillus aneurinilyticus ATCC 12856</name>
    <dbReference type="NCBI Taxonomy" id="649747"/>
    <lineage>
        <taxon>Bacteria</taxon>
        <taxon>Bacillati</taxon>
        <taxon>Bacillota</taxon>
        <taxon>Bacilli</taxon>
        <taxon>Bacillales</taxon>
        <taxon>Paenibacillaceae</taxon>
        <taxon>Aneurinibacillus group</taxon>
        <taxon>Aneurinibacillus</taxon>
    </lineage>
</organism>
<dbReference type="PANTHER" id="PTHR13847:SF274">
    <property type="entry name" value="RIESKE 2FE-2S IRON-SULFUR PROTEIN YHFW-RELATED"/>
    <property type="match status" value="1"/>
</dbReference>
<dbReference type="FunFam" id="2.102.10.10:FF:000014">
    <property type="entry name" value="Oxidoreductase, FAD dependent"/>
    <property type="match status" value="1"/>
</dbReference>
<dbReference type="InterPro" id="IPR036922">
    <property type="entry name" value="Rieske_2Fe-2S_sf"/>
</dbReference>
<evidence type="ECO:0000256" key="5">
    <source>
        <dbReference type="ARBA" id="ARBA00023157"/>
    </source>
</evidence>
<dbReference type="SUPFAM" id="SSF50022">
    <property type="entry name" value="ISP domain"/>
    <property type="match status" value="1"/>
</dbReference>
<dbReference type="InterPro" id="IPR017941">
    <property type="entry name" value="Rieske_2Fe-2S"/>
</dbReference>
<keyword evidence="8" id="KW-1185">Reference proteome</keyword>
<evidence type="ECO:0000256" key="4">
    <source>
        <dbReference type="ARBA" id="ARBA00023014"/>
    </source>
</evidence>
<dbReference type="eggNOG" id="COG0723">
    <property type="taxonomic scope" value="Bacteria"/>
</dbReference>
<dbReference type="Gene3D" id="3.50.50.60">
    <property type="entry name" value="FAD/NAD(P)-binding domain"/>
    <property type="match status" value="1"/>
</dbReference>
<dbReference type="eggNOG" id="COG0665">
    <property type="taxonomic scope" value="Bacteria"/>
</dbReference>
<keyword evidence="5" id="KW-1015">Disulfide bond</keyword>
<dbReference type="Pfam" id="PF01266">
    <property type="entry name" value="DAO"/>
    <property type="match status" value="1"/>
</dbReference>
<reference evidence="7 8" key="1">
    <citation type="submission" date="2013-08" db="EMBL/GenBank/DDBJ databases">
        <authorList>
            <person name="Weinstock G."/>
            <person name="Sodergren E."/>
            <person name="Wylie T."/>
            <person name="Fulton L."/>
            <person name="Fulton R."/>
            <person name="Fronick C."/>
            <person name="O'Laughlin M."/>
            <person name="Godfrey J."/>
            <person name="Miner T."/>
            <person name="Herter B."/>
            <person name="Appelbaum E."/>
            <person name="Cordes M."/>
            <person name="Lek S."/>
            <person name="Wollam A."/>
            <person name="Pepin K.H."/>
            <person name="Palsikar V.B."/>
            <person name="Mitreva M."/>
            <person name="Wilson R.K."/>
        </authorList>
    </citation>
    <scope>NUCLEOTIDE SEQUENCE [LARGE SCALE GENOMIC DNA]</scope>
    <source>
        <strain evidence="7 8">ATCC 12856</strain>
    </source>
</reference>
<keyword evidence="2" id="KW-0479">Metal-binding</keyword>
<evidence type="ECO:0000259" key="6">
    <source>
        <dbReference type="PROSITE" id="PS51296"/>
    </source>
</evidence>
<dbReference type="SUPFAM" id="SSF51971">
    <property type="entry name" value="Nucleotide-binding domain"/>
    <property type="match status" value="1"/>
</dbReference>
<dbReference type="GO" id="GO:0046872">
    <property type="term" value="F:metal ion binding"/>
    <property type="evidence" value="ECO:0007669"/>
    <property type="project" value="UniProtKB-KW"/>
</dbReference>
<dbReference type="AlphaFoldDB" id="U1Y6T6"/>
<protein>
    <submittedName>
        <fullName evidence="7">FAD dependent oxidoreductase</fullName>
    </submittedName>
</protein>
<dbReference type="PRINTS" id="PR00162">
    <property type="entry name" value="RIESKE"/>
</dbReference>
<name>U1Y6T6_ANEAE</name>
<dbReference type="HOGENOM" id="CLU_007884_15_1_9"/>
<evidence type="ECO:0000313" key="8">
    <source>
        <dbReference type="Proteomes" id="UP000016511"/>
    </source>
</evidence>
<dbReference type="Gene3D" id="3.30.9.10">
    <property type="entry name" value="D-Amino Acid Oxidase, subunit A, domain 2"/>
    <property type="match status" value="1"/>
</dbReference>
<accession>U1Y6T6</accession>
<dbReference type="STRING" id="649747.HMPREF0083_04062"/>
<comment type="caution">
    <text evidence="7">The sequence shown here is derived from an EMBL/GenBank/DDBJ whole genome shotgun (WGS) entry which is preliminary data.</text>
</comment>
<dbReference type="Proteomes" id="UP000016511">
    <property type="component" value="Unassembled WGS sequence"/>
</dbReference>
<gene>
    <name evidence="7" type="ORF">HMPREF0083_04062</name>
</gene>
<dbReference type="InterPro" id="IPR038010">
    <property type="entry name" value="YhfW_C"/>
</dbReference>
<dbReference type="GO" id="GO:0004497">
    <property type="term" value="F:monooxygenase activity"/>
    <property type="evidence" value="ECO:0007669"/>
    <property type="project" value="UniProtKB-ARBA"/>
</dbReference>
<dbReference type="InterPro" id="IPR006076">
    <property type="entry name" value="FAD-dep_OxRdtase"/>
</dbReference>
<evidence type="ECO:0000256" key="3">
    <source>
        <dbReference type="ARBA" id="ARBA00023004"/>
    </source>
</evidence>
<keyword evidence="3" id="KW-0408">Iron</keyword>
<dbReference type="GO" id="GO:0051537">
    <property type="term" value="F:2 iron, 2 sulfur cluster binding"/>
    <property type="evidence" value="ECO:0007669"/>
    <property type="project" value="UniProtKB-KW"/>
</dbReference>
<dbReference type="Pfam" id="PF00355">
    <property type="entry name" value="Rieske"/>
    <property type="match status" value="1"/>
</dbReference>
<dbReference type="Gene3D" id="2.102.10.10">
    <property type="entry name" value="Rieske [2Fe-2S] iron-sulphur domain"/>
    <property type="match status" value="1"/>
</dbReference>
<dbReference type="PATRIC" id="fig|649747.3.peg.3690"/>
<dbReference type="EMBL" id="AWSJ01000245">
    <property type="protein sequence ID" value="ERI07867.1"/>
    <property type="molecule type" value="Genomic_DNA"/>
</dbReference>
<dbReference type="PANTHER" id="PTHR13847">
    <property type="entry name" value="SARCOSINE DEHYDROGENASE-RELATED"/>
    <property type="match status" value="1"/>
</dbReference>
<keyword evidence="1" id="KW-0001">2Fe-2S</keyword>
<proteinExistence type="predicted"/>
<dbReference type="InterPro" id="IPR005805">
    <property type="entry name" value="Rieske_Fe-S_prot_C"/>
</dbReference>